<dbReference type="Proteomes" id="UP000799118">
    <property type="component" value="Unassembled WGS sequence"/>
</dbReference>
<gene>
    <name evidence="1" type="ORF">BT96DRAFT_943641</name>
</gene>
<organism evidence="1 2">
    <name type="scientific">Gymnopus androsaceus JB14</name>
    <dbReference type="NCBI Taxonomy" id="1447944"/>
    <lineage>
        <taxon>Eukaryota</taxon>
        <taxon>Fungi</taxon>
        <taxon>Dikarya</taxon>
        <taxon>Basidiomycota</taxon>
        <taxon>Agaricomycotina</taxon>
        <taxon>Agaricomycetes</taxon>
        <taxon>Agaricomycetidae</taxon>
        <taxon>Agaricales</taxon>
        <taxon>Marasmiineae</taxon>
        <taxon>Omphalotaceae</taxon>
        <taxon>Gymnopus</taxon>
    </lineage>
</organism>
<evidence type="ECO:0000313" key="1">
    <source>
        <dbReference type="EMBL" id="KAE9393832.1"/>
    </source>
</evidence>
<dbReference type="EMBL" id="ML769563">
    <property type="protein sequence ID" value="KAE9393832.1"/>
    <property type="molecule type" value="Genomic_DNA"/>
</dbReference>
<accession>A0A6A4H6M7</accession>
<sequence>MAKPRNNFYHACSNIDNIHYGAESIVLAIETHTVLVYAFSPTDTESTLFQGFKLHINCFDLEKDAGEIIDDEDIKLELEFLAEEDVDLFIHLPLFKLFHTFPRTLASISLPTLYPGIITTLLLLYPPKKRCSQSQGLQRLSLPATSTGWTGNHSLGASSLFSSMTKGVLGGVPPSARGEEWKALVERLNTAIKKCRNHSAFAAKDEHHQHGIGYGGGRQVPGNVRINGEAKKAAMAKLMSDAGMQRVVGFSNCLFNMFDHEISNLSNVEALPAIKRSLSTLFLLWVTHTVFQESMAYMFGLQERVTSYKGSGTVKYWFFAIPSF</sequence>
<evidence type="ECO:0000313" key="2">
    <source>
        <dbReference type="Proteomes" id="UP000799118"/>
    </source>
</evidence>
<name>A0A6A4H6M7_9AGAR</name>
<protein>
    <submittedName>
        <fullName evidence="1">Uncharacterized protein</fullName>
    </submittedName>
</protein>
<dbReference type="AlphaFoldDB" id="A0A6A4H6M7"/>
<proteinExistence type="predicted"/>
<reference evidence="1" key="1">
    <citation type="journal article" date="2019" name="Environ. Microbiol.">
        <title>Fungal ecological strategies reflected in gene transcription - a case study of two litter decomposers.</title>
        <authorList>
            <person name="Barbi F."/>
            <person name="Kohler A."/>
            <person name="Barry K."/>
            <person name="Baskaran P."/>
            <person name="Daum C."/>
            <person name="Fauchery L."/>
            <person name="Ihrmark K."/>
            <person name="Kuo A."/>
            <person name="LaButti K."/>
            <person name="Lipzen A."/>
            <person name="Morin E."/>
            <person name="Grigoriev I.V."/>
            <person name="Henrissat B."/>
            <person name="Lindahl B."/>
            <person name="Martin F."/>
        </authorList>
    </citation>
    <scope>NUCLEOTIDE SEQUENCE</scope>
    <source>
        <strain evidence="1">JB14</strain>
    </source>
</reference>
<keyword evidence="2" id="KW-1185">Reference proteome</keyword>